<feature type="compositionally biased region" description="Low complexity" evidence="1">
    <location>
        <begin position="137"/>
        <end position="152"/>
    </location>
</feature>
<name>A0A6G1JF70_9PLEO</name>
<dbReference type="EMBL" id="MU005573">
    <property type="protein sequence ID" value="KAF2688870.1"/>
    <property type="molecule type" value="Genomic_DNA"/>
</dbReference>
<feature type="region of interest" description="Disordered" evidence="1">
    <location>
        <begin position="137"/>
        <end position="157"/>
    </location>
</feature>
<keyword evidence="3" id="KW-1185">Reference proteome</keyword>
<evidence type="ECO:0000313" key="3">
    <source>
        <dbReference type="Proteomes" id="UP000799291"/>
    </source>
</evidence>
<dbReference type="OrthoDB" id="4924482at2759"/>
<gene>
    <name evidence="2" type="ORF">K458DRAFT_428358</name>
</gene>
<dbReference type="Proteomes" id="UP000799291">
    <property type="component" value="Unassembled WGS sequence"/>
</dbReference>
<evidence type="ECO:0000256" key="1">
    <source>
        <dbReference type="SAM" id="MobiDB-lite"/>
    </source>
</evidence>
<reference evidence="2" key="1">
    <citation type="journal article" date="2020" name="Stud. Mycol.">
        <title>101 Dothideomycetes genomes: a test case for predicting lifestyles and emergence of pathogens.</title>
        <authorList>
            <person name="Haridas S."/>
            <person name="Albert R."/>
            <person name="Binder M."/>
            <person name="Bloem J."/>
            <person name="Labutti K."/>
            <person name="Salamov A."/>
            <person name="Andreopoulos B."/>
            <person name="Baker S."/>
            <person name="Barry K."/>
            <person name="Bills G."/>
            <person name="Bluhm B."/>
            <person name="Cannon C."/>
            <person name="Castanera R."/>
            <person name="Culley D."/>
            <person name="Daum C."/>
            <person name="Ezra D."/>
            <person name="Gonzalez J."/>
            <person name="Henrissat B."/>
            <person name="Kuo A."/>
            <person name="Liang C."/>
            <person name="Lipzen A."/>
            <person name="Lutzoni F."/>
            <person name="Magnuson J."/>
            <person name="Mondo S."/>
            <person name="Nolan M."/>
            <person name="Ohm R."/>
            <person name="Pangilinan J."/>
            <person name="Park H.-J."/>
            <person name="Ramirez L."/>
            <person name="Alfaro M."/>
            <person name="Sun H."/>
            <person name="Tritt A."/>
            <person name="Yoshinaga Y."/>
            <person name="Zwiers L.-H."/>
            <person name="Turgeon B."/>
            <person name="Goodwin S."/>
            <person name="Spatafora J."/>
            <person name="Crous P."/>
            <person name="Grigoriev I."/>
        </authorList>
    </citation>
    <scope>NUCLEOTIDE SEQUENCE</scope>
    <source>
        <strain evidence="2">CBS 122367</strain>
    </source>
</reference>
<protein>
    <submittedName>
        <fullName evidence="2">Uncharacterized protein</fullName>
    </submittedName>
</protein>
<dbReference type="AlphaFoldDB" id="A0A6G1JF70"/>
<evidence type="ECO:0000313" key="2">
    <source>
        <dbReference type="EMBL" id="KAF2688870.1"/>
    </source>
</evidence>
<dbReference type="InterPro" id="IPR054208">
    <property type="entry name" value="DUF6914"/>
</dbReference>
<dbReference type="Pfam" id="PF21858">
    <property type="entry name" value="DUF6914"/>
    <property type="match status" value="1"/>
</dbReference>
<organism evidence="2 3">
    <name type="scientific">Lentithecium fluviatile CBS 122367</name>
    <dbReference type="NCBI Taxonomy" id="1168545"/>
    <lineage>
        <taxon>Eukaryota</taxon>
        <taxon>Fungi</taxon>
        <taxon>Dikarya</taxon>
        <taxon>Ascomycota</taxon>
        <taxon>Pezizomycotina</taxon>
        <taxon>Dothideomycetes</taxon>
        <taxon>Pleosporomycetidae</taxon>
        <taxon>Pleosporales</taxon>
        <taxon>Massarineae</taxon>
        <taxon>Lentitheciaceae</taxon>
        <taxon>Lentithecium</taxon>
    </lineage>
</organism>
<sequence>MPSSRAGIGHDIHERERQDGLLKRSHFSKQNTIERSRLAVQERKVRRSPDHAASARSIGSYDVLSDTIASYITSIPPSASKRLLPSPGAPATSHKCALYPRRTNITTRPSTARPMLNKDDMNKPRVFVAVYSRPETTSLGSTLSTNTSSSSHSRSHKPTAQHYHWGIWIEPKGSTGAGTSFDLEDSVAHSSVYNPFGWRLLIAEHESLPSRMLVRLMVGKVVEGMTVADVANVLKEVQLPSDPGSRVVDVVAWIQAAIKALQGCGCAQTFAPEWFMEEALADAARSEGKGGREVGKVNYTWSRTFP</sequence>
<accession>A0A6G1JF70</accession>
<proteinExistence type="predicted"/>